<dbReference type="EMBL" id="JAUSUV010000008">
    <property type="protein sequence ID" value="MDQ0417831.1"/>
    <property type="molecule type" value="Genomic_DNA"/>
</dbReference>
<sequence length="350" mass="41851">MKLIAFYLPQFHEIPENDKWWGKGFTDWVNTRESVARFPGHYQPREPYQDNYYDLAGEPPREWQAQIAKEYGIYGFCYYHYWFKGKRILHKPLDAILQSGKPDLPFCLSWANDPWTRSWEGSDEVLEAQDYGEEWDWREHFEFLLPVFKDERYIRVDNKPIFLIYRPSDIPRCTEMLQYWQSLARENGLDGIHLIQTLNRFYNPEIEGFEARVEFEPGYTMNLTHAHGCHEYVEGYQKPYFLINYDLYWKYIVDRKASNDPIKTYLGAFADWDNSARAKGEEDPLIFSSVSPEKFATYLDQQIKKSIEMGSELLFINAWNEWAEGAYLEPDKKYEFQYLEAVRKAVDHNL</sequence>
<dbReference type="RefSeq" id="WP_307253123.1">
    <property type="nucleotide sequence ID" value="NZ_JAUSUV010000008.1"/>
</dbReference>
<accession>A0AAJ1TKS7</accession>
<proteinExistence type="predicted"/>
<dbReference type="InterPro" id="IPR032719">
    <property type="entry name" value="WbsX"/>
</dbReference>
<protein>
    <recommendedName>
        <fullName evidence="3">Glycosyl transferase</fullName>
    </recommendedName>
</protein>
<evidence type="ECO:0000313" key="1">
    <source>
        <dbReference type="EMBL" id="MDQ0417831.1"/>
    </source>
</evidence>
<gene>
    <name evidence="1" type="ORF">J2Z48_002015</name>
</gene>
<evidence type="ECO:0000313" key="2">
    <source>
        <dbReference type="Proteomes" id="UP001238450"/>
    </source>
</evidence>
<reference evidence="1 2" key="1">
    <citation type="submission" date="2023-07" db="EMBL/GenBank/DDBJ databases">
        <title>Genomic Encyclopedia of Type Strains, Phase IV (KMG-IV): sequencing the most valuable type-strain genomes for metagenomic binning, comparative biology and taxonomic classification.</title>
        <authorList>
            <person name="Goeker M."/>
        </authorList>
    </citation>
    <scope>NUCLEOTIDE SEQUENCE [LARGE SCALE GENOMIC DNA]</scope>
    <source>
        <strain evidence="1 2">DSM 46876</strain>
    </source>
</reference>
<dbReference type="Proteomes" id="UP001238450">
    <property type="component" value="Unassembled WGS sequence"/>
</dbReference>
<organism evidence="1 2">
    <name type="scientific">Croceifilum oryzae</name>
    <dbReference type="NCBI Taxonomy" id="1553429"/>
    <lineage>
        <taxon>Bacteria</taxon>
        <taxon>Bacillati</taxon>
        <taxon>Bacillota</taxon>
        <taxon>Bacilli</taxon>
        <taxon>Bacillales</taxon>
        <taxon>Thermoactinomycetaceae</taxon>
        <taxon>Croceifilum</taxon>
    </lineage>
</organism>
<dbReference type="AlphaFoldDB" id="A0AAJ1TKS7"/>
<evidence type="ECO:0008006" key="3">
    <source>
        <dbReference type="Google" id="ProtNLM"/>
    </source>
</evidence>
<dbReference type="PANTHER" id="PTHR41244:SF1">
    <property type="entry name" value="GLYCOSYLTRANSFERASE"/>
    <property type="match status" value="1"/>
</dbReference>
<keyword evidence="2" id="KW-1185">Reference proteome</keyword>
<dbReference type="Gene3D" id="3.20.20.80">
    <property type="entry name" value="Glycosidases"/>
    <property type="match status" value="1"/>
</dbReference>
<dbReference type="PANTHER" id="PTHR41244">
    <property type="entry name" value="RHAMNAN SYNTHESIS F"/>
    <property type="match status" value="1"/>
</dbReference>
<comment type="caution">
    <text evidence="1">The sequence shown here is derived from an EMBL/GenBank/DDBJ whole genome shotgun (WGS) entry which is preliminary data.</text>
</comment>
<name>A0AAJ1TKS7_9BACL</name>
<dbReference type="Pfam" id="PF14307">
    <property type="entry name" value="Glyco_tran_WbsX"/>
    <property type="match status" value="1"/>
</dbReference>
<dbReference type="CDD" id="cd11579">
    <property type="entry name" value="Glyco_tran_WbsX"/>
    <property type="match status" value="1"/>
</dbReference>